<dbReference type="Gene3D" id="3.40.50.720">
    <property type="entry name" value="NAD(P)-binding Rossmann-like Domain"/>
    <property type="match status" value="1"/>
</dbReference>
<reference evidence="4 5" key="1">
    <citation type="submission" date="2024-01" db="EMBL/GenBank/DDBJ databases">
        <title>A draft genome for a cacao thread blight-causing isolate of Paramarasmius palmivorus.</title>
        <authorList>
            <person name="Baruah I.K."/>
            <person name="Bukari Y."/>
            <person name="Amoako-Attah I."/>
            <person name="Meinhardt L.W."/>
            <person name="Bailey B.A."/>
            <person name="Cohen S.P."/>
        </authorList>
    </citation>
    <scope>NUCLEOTIDE SEQUENCE [LARGE SCALE GENOMIC DNA]</scope>
    <source>
        <strain evidence="4 5">GH-12</strain>
    </source>
</reference>
<evidence type="ECO:0000256" key="2">
    <source>
        <dbReference type="ARBA" id="ARBA00023445"/>
    </source>
</evidence>
<gene>
    <name evidence="4" type="ORF">VNI00_000731</name>
</gene>
<evidence type="ECO:0000313" key="5">
    <source>
        <dbReference type="Proteomes" id="UP001383192"/>
    </source>
</evidence>
<dbReference type="SUPFAM" id="SSF51735">
    <property type="entry name" value="NAD(P)-binding Rossmann-fold domains"/>
    <property type="match status" value="1"/>
</dbReference>
<comment type="similarity">
    <text evidence="2">Belongs to the NAD(P)-dependent epimerase/dehydratase family. Dihydroflavonol-4-reductase subfamily.</text>
</comment>
<evidence type="ECO:0000256" key="1">
    <source>
        <dbReference type="ARBA" id="ARBA00023002"/>
    </source>
</evidence>
<keyword evidence="5" id="KW-1185">Reference proteome</keyword>
<dbReference type="PANTHER" id="PTHR10366:SF564">
    <property type="entry name" value="STEROL-4-ALPHA-CARBOXYLATE 3-DEHYDROGENASE, DECARBOXYLATING"/>
    <property type="match status" value="1"/>
</dbReference>
<dbReference type="PANTHER" id="PTHR10366">
    <property type="entry name" value="NAD DEPENDENT EPIMERASE/DEHYDRATASE"/>
    <property type="match status" value="1"/>
</dbReference>
<evidence type="ECO:0000259" key="3">
    <source>
        <dbReference type="Pfam" id="PF01370"/>
    </source>
</evidence>
<accession>A0AAW0E5X8</accession>
<dbReference type="InterPro" id="IPR050425">
    <property type="entry name" value="NAD(P)_dehydrat-like"/>
</dbReference>
<comment type="caution">
    <text evidence="4">The sequence shown here is derived from an EMBL/GenBank/DDBJ whole genome shotgun (WGS) entry which is preliminary data.</text>
</comment>
<protein>
    <recommendedName>
        <fullName evidence="3">NAD-dependent epimerase/dehydratase domain-containing protein</fullName>
    </recommendedName>
</protein>
<sequence>MPSVSPPATVVVTGASGFNGSWICKAFLDAGYSVRGTVRNKAKGEYLQKLFESHGGRFDPVVVEDISQLDTFDKVIDGDVHAVVHVAGIIHDSPSNTSDVFGPNVDSVKGLTNSILKHGKNVKRLIYMSSAQAMLGKELTHIYTEDDWNDGAVALVQEKGHNVDPMIIYAASKVHAERALIAFADEHKDIGWDITRMVPAFCNSFEELNATSKLFVQYLLASRDSSKLSDYCSEYTDVRDIADAFVAALQTEEAGGERFIVDAGAFTFQNLYDAFHSMDPEEKAIPVGDSEVKFAFPGPFCNPGKAQKILKLKNFRSLAECSYDTFQSLKKRKLLPDAQVLV</sequence>
<dbReference type="InterPro" id="IPR036291">
    <property type="entry name" value="NAD(P)-bd_dom_sf"/>
</dbReference>
<feature type="domain" description="NAD-dependent epimerase/dehydratase" evidence="3">
    <location>
        <begin position="10"/>
        <end position="257"/>
    </location>
</feature>
<organism evidence="4 5">
    <name type="scientific">Paramarasmius palmivorus</name>
    <dbReference type="NCBI Taxonomy" id="297713"/>
    <lineage>
        <taxon>Eukaryota</taxon>
        <taxon>Fungi</taxon>
        <taxon>Dikarya</taxon>
        <taxon>Basidiomycota</taxon>
        <taxon>Agaricomycotina</taxon>
        <taxon>Agaricomycetes</taxon>
        <taxon>Agaricomycetidae</taxon>
        <taxon>Agaricales</taxon>
        <taxon>Marasmiineae</taxon>
        <taxon>Marasmiaceae</taxon>
        <taxon>Paramarasmius</taxon>
    </lineage>
</organism>
<dbReference type="EMBL" id="JAYKXP010000002">
    <property type="protein sequence ID" value="KAK7060996.1"/>
    <property type="molecule type" value="Genomic_DNA"/>
</dbReference>
<dbReference type="Proteomes" id="UP001383192">
    <property type="component" value="Unassembled WGS sequence"/>
</dbReference>
<dbReference type="AlphaFoldDB" id="A0AAW0E5X8"/>
<name>A0AAW0E5X8_9AGAR</name>
<evidence type="ECO:0000313" key="4">
    <source>
        <dbReference type="EMBL" id="KAK7060996.1"/>
    </source>
</evidence>
<dbReference type="GO" id="GO:0016616">
    <property type="term" value="F:oxidoreductase activity, acting on the CH-OH group of donors, NAD or NADP as acceptor"/>
    <property type="evidence" value="ECO:0007669"/>
    <property type="project" value="TreeGrafter"/>
</dbReference>
<dbReference type="Pfam" id="PF01370">
    <property type="entry name" value="Epimerase"/>
    <property type="match status" value="1"/>
</dbReference>
<keyword evidence="1" id="KW-0560">Oxidoreductase</keyword>
<dbReference type="InterPro" id="IPR001509">
    <property type="entry name" value="Epimerase_deHydtase"/>
</dbReference>
<proteinExistence type="inferred from homology"/>